<dbReference type="RefSeq" id="WP_234760696.1">
    <property type="nucleotide sequence ID" value="NZ_JAKEIP010000005.1"/>
</dbReference>
<evidence type="ECO:0000313" key="2">
    <source>
        <dbReference type="Proteomes" id="UP001139384"/>
    </source>
</evidence>
<gene>
    <name evidence="1" type="ORF">L0P92_02210</name>
</gene>
<accession>A0A9X1PTR0</accession>
<dbReference type="AlphaFoldDB" id="A0A9X1PTR0"/>
<name>A0A9X1PTR0_STRM4</name>
<dbReference type="EMBL" id="JAKEIP010000005">
    <property type="protein sequence ID" value="MCF1592384.1"/>
    <property type="molecule type" value="Genomic_DNA"/>
</dbReference>
<reference evidence="1" key="1">
    <citation type="submission" date="2022-01" db="EMBL/GenBank/DDBJ databases">
        <title>Draft Genome Sequences of Seven Type Strains of the Genus Streptomyces.</title>
        <authorList>
            <person name="Aziz S."/>
            <person name="Coretto E."/>
            <person name="Chronakova A."/>
            <person name="Sproer C."/>
            <person name="Huber K."/>
            <person name="Nouioui I."/>
            <person name="Gross H."/>
        </authorList>
    </citation>
    <scope>NUCLEOTIDE SEQUENCE</scope>
    <source>
        <strain evidence="1">DSM 103493</strain>
    </source>
</reference>
<comment type="caution">
    <text evidence="1">The sequence shown here is derived from an EMBL/GenBank/DDBJ whole genome shotgun (WGS) entry which is preliminary data.</text>
</comment>
<sequence length="155" mass="17129">MSNPAELPWPVPDARFRHWAGQFADMHDLVRDLVIPPGLPQAAESVLTTARELIRMSYYRYEFMMIGAATSIIAIETALSDRYGRGTLADHLKKAHADGLITEEQYDLLDTCGRPIRNKYAHGDLTHAALTPPLAVGMVRTSITILAQLHAPPSP</sequence>
<dbReference type="Proteomes" id="UP001139384">
    <property type="component" value="Unassembled WGS sequence"/>
</dbReference>
<protein>
    <recommendedName>
        <fullName evidence="3">DUF4145 domain-containing protein</fullName>
    </recommendedName>
</protein>
<evidence type="ECO:0000313" key="1">
    <source>
        <dbReference type="EMBL" id="MCF1592384.1"/>
    </source>
</evidence>
<organism evidence="1 2">
    <name type="scientific">Streptomyces muensis</name>
    <dbReference type="NCBI Taxonomy" id="1077944"/>
    <lineage>
        <taxon>Bacteria</taxon>
        <taxon>Bacillati</taxon>
        <taxon>Actinomycetota</taxon>
        <taxon>Actinomycetes</taxon>
        <taxon>Kitasatosporales</taxon>
        <taxon>Streptomycetaceae</taxon>
        <taxon>Streptomyces</taxon>
    </lineage>
</organism>
<proteinExistence type="predicted"/>
<evidence type="ECO:0008006" key="3">
    <source>
        <dbReference type="Google" id="ProtNLM"/>
    </source>
</evidence>
<keyword evidence="2" id="KW-1185">Reference proteome</keyword>